<name>A0A6N8DMM2_RHOAC</name>
<dbReference type="Gene3D" id="3.40.50.2000">
    <property type="entry name" value="Glycogen Phosphorylase B"/>
    <property type="match status" value="2"/>
</dbReference>
<proteinExistence type="predicted"/>
<accession>A0A6N8DMM2</accession>
<dbReference type="EMBL" id="WNKS01000003">
    <property type="protein sequence ID" value="MTV30453.1"/>
    <property type="molecule type" value="Genomic_DNA"/>
</dbReference>
<protein>
    <submittedName>
        <fullName evidence="1">Glycosyltransferase</fullName>
    </submittedName>
</protein>
<gene>
    <name evidence="1" type="ORF">GJ654_05540</name>
</gene>
<dbReference type="RefSeq" id="WP_155445107.1">
    <property type="nucleotide sequence ID" value="NZ_JAOQNR010000003.1"/>
</dbReference>
<dbReference type="Pfam" id="PF13692">
    <property type="entry name" value="Glyco_trans_1_4"/>
    <property type="match status" value="1"/>
</dbReference>
<evidence type="ECO:0000313" key="2">
    <source>
        <dbReference type="Proteomes" id="UP000439113"/>
    </source>
</evidence>
<dbReference type="PANTHER" id="PTHR12526">
    <property type="entry name" value="GLYCOSYLTRANSFERASE"/>
    <property type="match status" value="1"/>
</dbReference>
<sequence>MHVLLVHKARLPVFTAGGTERMVWSLGKALTRLGHKVTFLLKCGSKCDFAEVLPLDRNKSLKEQIPRGVDIVHVQTLPDFDADNDFDMPYIMTEHGNATTAPTHRYLNTCFITRDQAARHNSDQFVHNGLDWDDYGPIDLKRPRTYYHFLGKASGPDKNVRGAIDVARAANVRLEVLGGHRLNFKRGFRFTPWPSIGFNGQVGGAKKFALMNGSRGLIHPVRFPEPFGLAITESLYFGCPVFGTPYGSLKELVGGEFGFLSASASELARAVAENAFEPRRCHEYARDTYNAMNMARGYVEKYEIILNGGKLNASPPWLTDKSVDLLPWNA</sequence>
<dbReference type="PANTHER" id="PTHR12526:SF595">
    <property type="entry name" value="BLL5217 PROTEIN"/>
    <property type="match status" value="1"/>
</dbReference>
<dbReference type="AlphaFoldDB" id="A0A6N8DMM2"/>
<dbReference type="SUPFAM" id="SSF53756">
    <property type="entry name" value="UDP-Glycosyltransferase/glycogen phosphorylase"/>
    <property type="match status" value="1"/>
</dbReference>
<reference evidence="1 2" key="1">
    <citation type="submission" date="2019-11" db="EMBL/GenBank/DDBJ databases">
        <title>Whole-genome sequence of a Rhodoblastus acidophilus DSM 142.</title>
        <authorList>
            <person name="Kyndt J.A."/>
            <person name="Meyer T.E."/>
        </authorList>
    </citation>
    <scope>NUCLEOTIDE SEQUENCE [LARGE SCALE GENOMIC DNA]</scope>
    <source>
        <strain evidence="1 2">DSM 142</strain>
    </source>
</reference>
<dbReference type="Proteomes" id="UP000439113">
    <property type="component" value="Unassembled WGS sequence"/>
</dbReference>
<comment type="caution">
    <text evidence="1">The sequence shown here is derived from an EMBL/GenBank/DDBJ whole genome shotgun (WGS) entry which is preliminary data.</text>
</comment>
<dbReference type="OrthoDB" id="9801573at2"/>
<evidence type="ECO:0000313" key="1">
    <source>
        <dbReference type="EMBL" id="MTV30453.1"/>
    </source>
</evidence>
<organism evidence="1 2">
    <name type="scientific">Rhodoblastus acidophilus</name>
    <name type="common">Rhodopseudomonas acidophila</name>
    <dbReference type="NCBI Taxonomy" id="1074"/>
    <lineage>
        <taxon>Bacteria</taxon>
        <taxon>Pseudomonadati</taxon>
        <taxon>Pseudomonadota</taxon>
        <taxon>Alphaproteobacteria</taxon>
        <taxon>Hyphomicrobiales</taxon>
        <taxon>Rhodoblastaceae</taxon>
        <taxon>Rhodoblastus</taxon>
    </lineage>
</organism>
<keyword evidence="1" id="KW-0808">Transferase</keyword>
<dbReference type="GO" id="GO:0016740">
    <property type="term" value="F:transferase activity"/>
    <property type="evidence" value="ECO:0007669"/>
    <property type="project" value="UniProtKB-KW"/>
</dbReference>